<evidence type="ECO:0000259" key="8">
    <source>
        <dbReference type="PROSITE" id="PS50928"/>
    </source>
</evidence>
<dbReference type="PROSITE" id="PS50928">
    <property type="entry name" value="ABC_TM1"/>
    <property type="match status" value="1"/>
</dbReference>
<gene>
    <name evidence="9" type="primary">ssuC</name>
    <name evidence="9" type="ORF">GCM10011320_10340</name>
</gene>
<dbReference type="GO" id="GO:0005886">
    <property type="term" value="C:plasma membrane"/>
    <property type="evidence" value="ECO:0007669"/>
    <property type="project" value="UniProtKB-SubCell"/>
</dbReference>
<dbReference type="CDD" id="cd06261">
    <property type="entry name" value="TM_PBP2"/>
    <property type="match status" value="1"/>
</dbReference>
<keyword evidence="10" id="KW-1185">Reference proteome</keyword>
<dbReference type="Gene3D" id="1.10.3720.10">
    <property type="entry name" value="MetI-like"/>
    <property type="match status" value="1"/>
</dbReference>
<reference evidence="9" key="1">
    <citation type="journal article" date="2014" name="Int. J. Syst. Evol. Microbiol.">
        <title>Complete genome sequence of Corynebacterium casei LMG S-19264T (=DSM 44701T), isolated from a smear-ripened cheese.</title>
        <authorList>
            <consortium name="US DOE Joint Genome Institute (JGI-PGF)"/>
            <person name="Walter F."/>
            <person name="Albersmeier A."/>
            <person name="Kalinowski J."/>
            <person name="Ruckert C."/>
        </authorList>
    </citation>
    <scope>NUCLEOTIDE SEQUENCE</scope>
    <source>
        <strain evidence="9">CGMCC 1.3617</strain>
    </source>
</reference>
<proteinExistence type="inferred from homology"/>
<keyword evidence="4 7" id="KW-0812">Transmembrane</keyword>
<evidence type="ECO:0000256" key="4">
    <source>
        <dbReference type="ARBA" id="ARBA00022692"/>
    </source>
</evidence>
<dbReference type="RefSeq" id="WP_229681142.1">
    <property type="nucleotide sequence ID" value="NZ_BMKW01000002.1"/>
</dbReference>
<feature type="transmembrane region" description="Helical" evidence="7">
    <location>
        <begin position="171"/>
        <end position="201"/>
    </location>
</feature>
<evidence type="ECO:0000313" key="9">
    <source>
        <dbReference type="EMBL" id="GGJ05409.1"/>
    </source>
</evidence>
<dbReference type="InterPro" id="IPR035906">
    <property type="entry name" value="MetI-like_sf"/>
</dbReference>
<keyword evidence="5 7" id="KW-1133">Transmembrane helix</keyword>
<feature type="transmembrane region" description="Helical" evidence="7">
    <location>
        <begin position="221"/>
        <end position="241"/>
    </location>
</feature>
<reference evidence="9" key="2">
    <citation type="submission" date="2020-09" db="EMBL/GenBank/DDBJ databases">
        <authorList>
            <person name="Sun Q."/>
            <person name="Zhou Y."/>
        </authorList>
    </citation>
    <scope>NUCLEOTIDE SEQUENCE</scope>
    <source>
        <strain evidence="9">CGMCC 1.3617</strain>
    </source>
</reference>
<dbReference type="InterPro" id="IPR000515">
    <property type="entry name" value="MetI-like"/>
</dbReference>
<feature type="transmembrane region" description="Helical" evidence="7">
    <location>
        <begin position="12"/>
        <end position="34"/>
    </location>
</feature>
<sequence length="262" mass="28169">MTSEITPTRMVVYRLILAMAILVAWELASGRLIAEFFVSKPSAILAAFRRLIVSGDLFFHAAVTASEAFAGFIIGGTIGIAAGVLLGRSTFLADLLQPFILAFYSLPKIALAPLFVLWIGIGMSMKIVLTATVVFFLVFLNTFTGVRSVSRELVTIVRLMGANERHVLGKIVLPSAITWVFAGLRISVPYALIGAIVGELIAANRGLGFVLASASGQFDTAGVFAALIAIMMLAFSLNAMVRIAERKLMPWKISEATREVTI</sequence>
<dbReference type="PANTHER" id="PTHR30151">
    <property type="entry name" value="ALKANE SULFONATE ABC TRANSPORTER-RELATED, MEMBRANE SUBUNIT"/>
    <property type="match status" value="1"/>
</dbReference>
<comment type="similarity">
    <text evidence="7">Belongs to the binding-protein-dependent transport system permease family.</text>
</comment>
<feature type="domain" description="ABC transmembrane type-1" evidence="8">
    <location>
        <begin position="61"/>
        <end position="241"/>
    </location>
</feature>
<comment type="subcellular location">
    <subcellularLocation>
        <location evidence="1 7">Cell membrane</location>
        <topology evidence="1 7">Multi-pass membrane protein</topology>
    </subcellularLocation>
</comment>
<evidence type="ECO:0000256" key="5">
    <source>
        <dbReference type="ARBA" id="ARBA00022989"/>
    </source>
</evidence>
<evidence type="ECO:0000256" key="1">
    <source>
        <dbReference type="ARBA" id="ARBA00004651"/>
    </source>
</evidence>
<organism evidence="9 10">
    <name type="scientific">Neoroseomonas lacus</name>
    <dbReference type="NCBI Taxonomy" id="287609"/>
    <lineage>
        <taxon>Bacteria</taxon>
        <taxon>Pseudomonadati</taxon>
        <taxon>Pseudomonadota</taxon>
        <taxon>Alphaproteobacteria</taxon>
        <taxon>Acetobacterales</taxon>
        <taxon>Acetobacteraceae</taxon>
        <taxon>Neoroseomonas</taxon>
    </lineage>
</organism>
<evidence type="ECO:0000256" key="2">
    <source>
        <dbReference type="ARBA" id="ARBA00022448"/>
    </source>
</evidence>
<feature type="transmembrane region" description="Helical" evidence="7">
    <location>
        <begin position="99"/>
        <end position="121"/>
    </location>
</feature>
<dbReference type="AlphaFoldDB" id="A0A917KAI1"/>
<dbReference type="GO" id="GO:0055085">
    <property type="term" value="P:transmembrane transport"/>
    <property type="evidence" value="ECO:0007669"/>
    <property type="project" value="InterPro"/>
</dbReference>
<keyword evidence="2 7" id="KW-0813">Transport</keyword>
<evidence type="ECO:0000313" key="10">
    <source>
        <dbReference type="Proteomes" id="UP000661507"/>
    </source>
</evidence>
<dbReference type="Proteomes" id="UP000661507">
    <property type="component" value="Unassembled WGS sequence"/>
</dbReference>
<accession>A0A917KAI1</accession>
<name>A0A917KAI1_9PROT</name>
<keyword evidence="6 7" id="KW-0472">Membrane</keyword>
<keyword evidence="3" id="KW-1003">Cell membrane</keyword>
<dbReference type="PANTHER" id="PTHR30151:SF20">
    <property type="entry name" value="ABC TRANSPORTER PERMEASE PROTEIN HI_0355-RELATED"/>
    <property type="match status" value="1"/>
</dbReference>
<dbReference type="SUPFAM" id="SSF161098">
    <property type="entry name" value="MetI-like"/>
    <property type="match status" value="1"/>
</dbReference>
<dbReference type="Pfam" id="PF00528">
    <property type="entry name" value="BPD_transp_1"/>
    <property type="match status" value="1"/>
</dbReference>
<evidence type="ECO:0000256" key="7">
    <source>
        <dbReference type="RuleBase" id="RU363032"/>
    </source>
</evidence>
<evidence type="ECO:0000256" key="6">
    <source>
        <dbReference type="ARBA" id="ARBA00023136"/>
    </source>
</evidence>
<feature type="transmembrane region" description="Helical" evidence="7">
    <location>
        <begin position="127"/>
        <end position="150"/>
    </location>
</feature>
<dbReference type="EMBL" id="BMKW01000002">
    <property type="protein sequence ID" value="GGJ05409.1"/>
    <property type="molecule type" value="Genomic_DNA"/>
</dbReference>
<feature type="transmembrane region" description="Helical" evidence="7">
    <location>
        <begin position="69"/>
        <end position="87"/>
    </location>
</feature>
<evidence type="ECO:0000256" key="3">
    <source>
        <dbReference type="ARBA" id="ARBA00022475"/>
    </source>
</evidence>
<protein>
    <submittedName>
        <fullName evidence="9">ABC transporter permease</fullName>
    </submittedName>
</protein>
<comment type="caution">
    <text evidence="9">The sequence shown here is derived from an EMBL/GenBank/DDBJ whole genome shotgun (WGS) entry which is preliminary data.</text>
</comment>